<evidence type="ECO:0000313" key="3">
    <source>
        <dbReference type="EMBL" id="QVL34621.1"/>
    </source>
</evidence>
<evidence type="ECO:0000256" key="2">
    <source>
        <dbReference type="SAM" id="Phobius"/>
    </source>
</evidence>
<dbReference type="KEGG" id="tsph:KIH39_12145"/>
<feature type="transmembrane region" description="Helical" evidence="2">
    <location>
        <begin position="103"/>
        <end position="119"/>
    </location>
</feature>
<dbReference type="RefSeq" id="WP_213499778.1">
    <property type="nucleotide sequence ID" value="NZ_CP074694.1"/>
</dbReference>
<feature type="repeat" description="TPR" evidence="1">
    <location>
        <begin position="242"/>
        <end position="275"/>
    </location>
</feature>
<evidence type="ECO:0000256" key="1">
    <source>
        <dbReference type="PROSITE-ProRule" id="PRU00339"/>
    </source>
</evidence>
<feature type="transmembrane region" description="Helical" evidence="2">
    <location>
        <begin position="131"/>
        <end position="149"/>
    </location>
</feature>
<keyword evidence="4" id="KW-1185">Reference proteome</keyword>
<accession>A0A8E6BA86</accession>
<reference evidence="3" key="1">
    <citation type="submission" date="2021-05" db="EMBL/GenBank/DDBJ databases">
        <title>Complete genome sequence of the cellulolytic planctomycete Telmatocola sphagniphila SP2T and characterization of the first cellulase from planctomycetes.</title>
        <authorList>
            <person name="Rakitin A.L."/>
            <person name="Beletsky A.V."/>
            <person name="Naumoff D.G."/>
            <person name="Kulichevskaya I.S."/>
            <person name="Mardanov A.V."/>
            <person name="Ravin N.V."/>
            <person name="Dedysh S.N."/>
        </authorList>
    </citation>
    <scope>NUCLEOTIDE SEQUENCE</scope>
    <source>
        <strain evidence="3">SP2T</strain>
    </source>
</reference>
<evidence type="ECO:0000313" key="4">
    <source>
        <dbReference type="Proteomes" id="UP000676194"/>
    </source>
</evidence>
<proteinExistence type="predicted"/>
<keyword evidence="2" id="KW-0812">Transmembrane</keyword>
<dbReference type="Proteomes" id="UP000676194">
    <property type="component" value="Chromosome"/>
</dbReference>
<dbReference type="InterPro" id="IPR019734">
    <property type="entry name" value="TPR_rpt"/>
</dbReference>
<dbReference type="SUPFAM" id="SSF48452">
    <property type="entry name" value="TPR-like"/>
    <property type="match status" value="2"/>
</dbReference>
<dbReference type="Pfam" id="PF13181">
    <property type="entry name" value="TPR_8"/>
    <property type="match status" value="1"/>
</dbReference>
<keyword evidence="2" id="KW-1133">Transmembrane helix</keyword>
<feature type="transmembrane region" description="Helical" evidence="2">
    <location>
        <begin position="32"/>
        <end position="52"/>
    </location>
</feature>
<dbReference type="EMBL" id="CP074694">
    <property type="protein sequence ID" value="QVL34621.1"/>
    <property type="molecule type" value="Genomic_DNA"/>
</dbReference>
<dbReference type="Gene3D" id="1.25.40.10">
    <property type="entry name" value="Tetratricopeptide repeat domain"/>
    <property type="match status" value="3"/>
</dbReference>
<feature type="transmembrane region" description="Helical" evidence="2">
    <location>
        <begin position="161"/>
        <end position="179"/>
    </location>
</feature>
<feature type="transmembrane region" description="Helical" evidence="2">
    <location>
        <begin position="9"/>
        <end position="26"/>
    </location>
</feature>
<dbReference type="PROSITE" id="PS50005">
    <property type="entry name" value="TPR"/>
    <property type="match status" value="1"/>
</dbReference>
<dbReference type="AlphaFoldDB" id="A0A8E6BA86"/>
<feature type="transmembrane region" description="Helical" evidence="2">
    <location>
        <begin position="64"/>
        <end position="91"/>
    </location>
</feature>
<dbReference type="SMART" id="SM00028">
    <property type="entry name" value="TPR"/>
    <property type="match status" value="3"/>
</dbReference>
<organism evidence="3 4">
    <name type="scientific">Telmatocola sphagniphila</name>
    <dbReference type="NCBI Taxonomy" id="1123043"/>
    <lineage>
        <taxon>Bacteria</taxon>
        <taxon>Pseudomonadati</taxon>
        <taxon>Planctomycetota</taxon>
        <taxon>Planctomycetia</taxon>
        <taxon>Gemmatales</taxon>
        <taxon>Gemmataceae</taxon>
    </lineage>
</organism>
<keyword evidence="2" id="KW-0472">Membrane</keyword>
<protein>
    <recommendedName>
        <fullName evidence="5">Tetratricopeptide repeat protein</fullName>
    </recommendedName>
</protein>
<dbReference type="PANTHER" id="PTHR12558">
    <property type="entry name" value="CELL DIVISION CYCLE 16,23,27"/>
    <property type="match status" value="1"/>
</dbReference>
<keyword evidence="1" id="KW-0802">TPR repeat</keyword>
<dbReference type="PANTHER" id="PTHR12558:SF13">
    <property type="entry name" value="CELL DIVISION CYCLE PROTEIN 27 HOMOLOG"/>
    <property type="match status" value="1"/>
</dbReference>
<dbReference type="InterPro" id="IPR011990">
    <property type="entry name" value="TPR-like_helical_dom_sf"/>
</dbReference>
<evidence type="ECO:0008006" key="5">
    <source>
        <dbReference type="Google" id="ProtNLM"/>
    </source>
</evidence>
<gene>
    <name evidence="3" type="ORF">KIH39_12145</name>
</gene>
<sequence length="816" mass="92038">MRWKQSEYMLKGIFLGLLLFVALEGLDWSRTGIVAACLAGGLIVGILVAIGRHLKDLRQFQGKFVAYALFILLENPLSIYAGVILGLFAGAIWVRNPEVDETVFFYCVGGGAAIGLALGELRKIHDNLTRFVLALAVGAAIFAGVLWWLDEGHFAESDEKQFMLGILLLIGVPFFYFLVFTGMAEESEVEIAALCSVLGIGIQLILQTFPQKGPIKVATFGFLIPLLIYSIYAIRILPGLRVFKHSLRGYSFLELGQIKPSILSFRRALQLDPKNELARRGLYRLHRTIDPAQLAKDPEALQLLDLELCLERVAHLLVSGKAPTAEQLSEVQKLLDLIEKHSTGMQAQVDYYRAVAALHQKEYDQASGLLTRLLDPASWKKPDPNRDAILFGAWQLVLLVHPAMKERVGQPQLSQPGRRVEALQAVERELQANPNDGNALTLRQLLYDGLTAADYGPMAIDGPLENFDYGYCEQLGLPLLEDSVRWERGIDYTRIALHGQPLRSPSLYQRIIDTYEKQKLPSKAQAYRVRSKDAGTEIGPSNFPPAEQEIYFAQVKKMADEAAAIEDYDSAIAAYSVYSHYEKSGVETLRQLAEMYEKKKDVLNALRVNEKALIYKSSDADLLARKDRYYYSLEPETLRSVWENVKTYFDVNYCITKSRQLLDSKSADLLDWAQHLIQLARVAKPKDLTTLVQEARCCLRKGEREKGLALLEDVREMKPSGSEESDWWYFTVKQLGKLYLEEYNRPDLAIPCFKEYQSAPKAGADTMYDLGRAYEASGQLPQAAKYYENVTGYPEHPLRWEAEEALRRVRSQQNPS</sequence>
<name>A0A8E6BA86_9BACT</name>
<feature type="transmembrane region" description="Helical" evidence="2">
    <location>
        <begin position="215"/>
        <end position="234"/>
    </location>
</feature>